<name>A0A239I6Q0_9BACT</name>
<dbReference type="AlphaFoldDB" id="A0A239I6Q0"/>
<dbReference type="InterPro" id="IPR018247">
    <property type="entry name" value="EF_Hand_1_Ca_BS"/>
</dbReference>
<evidence type="ECO:0008006" key="3">
    <source>
        <dbReference type="Google" id="ProtNLM"/>
    </source>
</evidence>
<dbReference type="Proteomes" id="UP000198432">
    <property type="component" value="Unassembled WGS sequence"/>
</dbReference>
<organism evidence="1 2">
    <name type="scientific">Pontibacter ummariensis</name>
    <dbReference type="NCBI Taxonomy" id="1610492"/>
    <lineage>
        <taxon>Bacteria</taxon>
        <taxon>Pseudomonadati</taxon>
        <taxon>Bacteroidota</taxon>
        <taxon>Cytophagia</taxon>
        <taxon>Cytophagales</taxon>
        <taxon>Hymenobacteraceae</taxon>
        <taxon>Pontibacter</taxon>
    </lineage>
</organism>
<dbReference type="SUPFAM" id="SSF47473">
    <property type="entry name" value="EF-hand"/>
    <property type="match status" value="1"/>
</dbReference>
<gene>
    <name evidence="1" type="ORF">SAMN06296052_1166</name>
</gene>
<reference evidence="2" key="1">
    <citation type="submission" date="2017-06" db="EMBL/GenBank/DDBJ databases">
        <authorList>
            <person name="Varghese N."/>
            <person name="Submissions S."/>
        </authorList>
    </citation>
    <scope>NUCLEOTIDE SEQUENCE [LARGE SCALE GENOMIC DNA]</scope>
    <source>
        <strain evidence="2">NKM1</strain>
    </source>
</reference>
<evidence type="ECO:0000313" key="2">
    <source>
        <dbReference type="Proteomes" id="UP000198432"/>
    </source>
</evidence>
<dbReference type="PROSITE" id="PS51257">
    <property type="entry name" value="PROKAR_LIPOPROTEIN"/>
    <property type="match status" value="1"/>
</dbReference>
<dbReference type="Gene3D" id="1.10.238.10">
    <property type="entry name" value="EF-hand"/>
    <property type="match status" value="1"/>
</dbReference>
<keyword evidence="2" id="KW-1185">Reference proteome</keyword>
<dbReference type="EMBL" id="FZOQ01000016">
    <property type="protein sequence ID" value="SNS89062.1"/>
    <property type="molecule type" value="Genomic_DNA"/>
</dbReference>
<sequence>MKTNEIKIIKLLKTSAFFMLTLGFVACGQEGYEEGGDELGEVEAQTEDLGVVGAEAGVADGYDTERFNATFANETNYEGWDANQNSVLEENEFYGGFYDTWDTNNDERVDEEEWNTGTRDYRVANQNYGEWDANGDGVLDENEFGAGFANNNYFHDWDTDQDNAVNEREFTDGVFGLWDDNDDGILDSNEYTPNSEARQ</sequence>
<dbReference type="PROSITE" id="PS00018">
    <property type="entry name" value="EF_HAND_1"/>
    <property type="match status" value="2"/>
</dbReference>
<evidence type="ECO:0000313" key="1">
    <source>
        <dbReference type="EMBL" id="SNS89062.1"/>
    </source>
</evidence>
<accession>A0A239I6Q0</accession>
<proteinExistence type="predicted"/>
<protein>
    <recommendedName>
        <fullName evidence="3">EF hand</fullName>
    </recommendedName>
</protein>
<dbReference type="InterPro" id="IPR011992">
    <property type="entry name" value="EF-hand-dom_pair"/>
</dbReference>
<dbReference type="OrthoDB" id="853638at2"/>
<dbReference type="RefSeq" id="WP_089320360.1">
    <property type="nucleotide sequence ID" value="NZ_FZOQ01000016.1"/>
</dbReference>